<dbReference type="Proteomes" id="UP000682811">
    <property type="component" value="Unassembled WGS sequence"/>
</dbReference>
<comment type="caution">
    <text evidence="1">The sequence shown here is derived from an EMBL/GenBank/DDBJ whole genome shotgun (WGS) entry which is preliminary data.</text>
</comment>
<accession>A0A919YKM0</accession>
<dbReference type="EMBL" id="BORT01000043">
    <property type="protein sequence ID" value="GIO51095.1"/>
    <property type="molecule type" value="Genomic_DNA"/>
</dbReference>
<keyword evidence="2" id="KW-1185">Reference proteome</keyword>
<sequence>MNRDFQLNQDQLVDAWQAQLPQNLDPSDTAQVLADEANPSALRIHIDTAGRTMYSFDFQCSYLDTREVKVDLVDVEREGRTVDERTEVIQDMAQEYTRQIHECAQALHDVTHHAQRKEGRK</sequence>
<name>A0A919YKM0_9BACL</name>
<dbReference type="RefSeq" id="WP_212981149.1">
    <property type="nucleotide sequence ID" value="NZ_AP025343.1"/>
</dbReference>
<proteinExistence type="predicted"/>
<evidence type="ECO:0000313" key="2">
    <source>
        <dbReference type="Proteomes" id="UP000682811"/>
    </source>
</evidence>
<evidence type="ECO:0000313" key="1">
    <source>
        <dbReference type="EMBL" id="GIO51095.1"/>
    </source>
</evidence>
<gene>
    <name evidence="1" type="ORF">J34TS1_58600</name>
</gene>
<dbReference type="AlphaFoldDB" id="A0A919YKM0"/>
<reference evidence="1 2" key="1">
    <citation type="submission" date="2021-03" db="EMBL/GenBank/DDBJ databases">
        <title>Antimicrobial resistance genes in bacteria isolated from Japanese honey, and their potential for conferring macrolide and lincosamide resistance in the American foulbrood pathogen Paenibacillus larvae.</title>
        <authorList>
            <person name="Okamoto M."/>
            <person name="Kumagai M."/>
            <person name="Kanamori H."/>
            <person name="Takamatsu D."/>
        </authorList>
    </citation>
    <scope>NUCLEOTIDE SEQUENCE [LARGE SCALE GENOMIC DNA]</scope>
    <source>
        <strain evidence="1 2">J34TS1</strain>
    </source>
</reference>
<organism evidence="1 2">
    <name type="scientific">Paenibacillus azoreducens</name>
    <dbReference type="NCBI Taxonomy" id="116718"/>
    <lineage>
        <taxon>Bacteria</taxon>
        <taxon>Bacillati</taxon>
        <taxon>Bacillota</taxon>
        <taxon>Bacilli</taxon>
        <taxon>Bacillales</taxon>
        <taxon>Paenibacillaceae</taxon>
        <taxon>Paenibacillus</taxon>
    </lineage>
</organism>
<protein>
    <submittedName>
        <fullName evidence="1">Uncharacterized protein</fullName>
    </submittedName>
</protein>